<sequence length="66" mass="6889">MSVAWDGITGAGVLGGAQVASRHALADAARDGDWSTMLDRVTQQPGLINATRRDATRHDTAGRDVA</sequence>
<organism evidence="2 3">
    <name type="scientific">Burkholderia arboris</name>
    <dbReference type="NCBI Taxonomy" id="488730"/>
    <lineage>
        <taxon>Bacteria</taxon>
        <taxon>Pseudomonadati</taxon>
        <taxon>Pseudomonadota</taxon>
        <taxon>Betaproteobacteria</taxon>
        <taxon>Burkholderiales</taxon>
        <taxon>Burkholderiaceae</taxon>
        <taxon>Burkholderia</taxon>
        <taxon>Burkholderia cepacia complex</taxon>
    </lineage>
</organism>
<reference evidence="2 3" key="1">
    <citation type="submission" date="2022-10" db="EMBL/GenBank/DDBJ databases">
        <title>Genomic of Burkholderia cepacia PN-1.</title>
        <authorList>
            <person name="Yang Y."/>
            <person name="Guan H."/>
            <person name="Huang J."/>
        </authorList>
    </citation>
    <scope>NUCLEOTIDE SEQUENCE [LARGE SCALE GENOMIC DNA]</scope>
    <source>
        <strain evidence="2 3">PN-1</strain>
    </source>
</reference>
<keyword evidence="3" id="KW-1185">Reference proteome</keyword>
<feature type="region of interest" description="Disordered" evidence="1">
    <location>
        <begin position="46"/>
        <end position="66"/>
    </location>
</feature>
<name>A0ABZ3DXS9_9BURK</name>
<dbReference type="RefSeq" id="WP_342706224.1">
    <property type="nucleotide sequence ID" value="NZ_CP109823.1"/>
</dbReference>
<accession>A0ABZ3DXS9</accession>
<evidence type="ECO:0000256" key="1">
    <source>
        <dbReference type="SAM" id="MobiDB-lite"/>
    </source>
</evidence>
<evidence type="ECO:0000313" key="2">
    <source>
        <dbReference type="EMBL" id="XAE53307.1"/>
    </source>
</evidence>
<evidence type="ECO:0000313" key="3">
    <source>
        <dbReference type="Proteomes" id="UP001448498"/>
    </source>
</evidence>
<dbReference type="Proteomes" id="UP001448498">
    <property type="component" value="Chromosome 2"/>
</dbReference>
<dbReference type="EMBL" id="CP109823">
    <property type="protein sequence ID" value="XAE53307.1"/>
    <property type="molecule type" value="Genomic_DNA"/>
</dbReference>
<proteinExistence type="predicted"/>
<protein>
    <submittedName>
        <fullName evidence="2">Uncharacterized protein</fullName>
    </submittedName>
</protein>
<feature type="compositionally biased region" description="Basic and acidic residues" evidence="1">
    <location>
        <begin position="51"/>
        <end position="66"/>
    </location>
</feature>
<gene>
    <name evidence="2" type="ORF">OHZ10_37870</name>
</gene>